<protein>
    <submittedName>
        <fullName evidence="3">Uncharacterized protein</fullName>
    </submittedName>
</protein>
<accession>A0A0D2IBI0</accession>
<dbReference type="AlphaFoldDB" id="A0A0D2IBI0"/>
<keyword evidence="2" id="KW-0732">Signal</keyword>
<dbReference type="RefSeq" id="XP_016620848.1">
    <property type="nucleotide sequence ID" value="XM_016763235.1"/>
</dbReference>
<dbReference type="HOGENOM" id="CLU_1481819_0_0_1"/>
<dbReference type="Proteomes" id="UP000053789">
    <property type="component" value="Unassembled WGS sequence"/>
</dbReference>
<feature type="compositionally biased region" description="Basic and acidic residues" evidence="1">
    <location>
        <begin position="150"/>
        <end position="182"/>
    </location>
</feature>
<name>A0A0D2IBI0_CLAB1</name>
<sequence length="182" mass="21076">MRPILVASLLILLGVTNGAAISYPHSGSLLRRTVGTGDTVWTDVFAKPEKKDDHDDKEIEYEGAPVQVKKESQWKRADILPFPKDEKKAEEKKKEWKRADIIPPKKVEKEEEKKKEWKRADIIPPKKDDKYEPQPESTKKDELFEISPEPVKKEWKRADIVPPKKDDKHEPVVALEPTKKHE</sequence>
<dbReference type="EMBL" id="KN846986">
    <property type="protein sequence ID" value="KIW94179.1"/>
    <property type="molecule type" value="Genomic_DNA"/>
</dbReference>
<feature type="compositionally biased region" description="Basic and acidic residues" evidence="1">
    <location>
        <begin position="83"/>
        <end position="143"/>
    </location>
</feature>
<feature type="region of interest" description="Disordered" evidence="1">
    <location>
        <begin position="83"/>
        <end position="182"/>
    </location>
</feature>
<evidence type="ECO:0000313" key="4">
    <source>
        <dbReference type="Proteomes" id="UP000053789"/>
    </source>
</evidence>
<dbReference type="GeneID" id="27698423"/>
<feature type="chain" id="PRO_5002255287" evidence="2">
    <location>
        <begin position="19"/>
        <end position="182"/>
    </location>
</feature>
<gene>
    <name evidence="3" type="ORF">Z519_05495</name>
</gene>
<organism evidence="3 4">
    <name type="scientific">Cladophialophora bantiana (strain ATCC 10958 / CBS 173.52 / CDC B-1940 / NIH 8579)</name>
    <name type="common">Xylohypha bantiana</name>
    <dbReference type="NCBI Taxonomy" id="1442370"/>
    <lineage>
        <taxon>Eukaryota</taxon>
        <taxon>Fungi</taxon>
        <taxon>Dikarya</taxon>
        <taxon>Ascomycota</taxon>
        <taxon>Pezizomycotina</taxon>
        <taxon>Eurotiomycetes</taxon>
        <taxon>Chaetothyriomycetidae</taxon>
        <taxon>Chaetothyriales</taxon>
        <taxon>Herpotrichiellaceae</taxon>
        <taxon>Cladophialophora</taxon>
    </lineage>
</organism>
<proteinExistence type="predicted"/>
<evidence type="ECO:0000256" key="1">
    <source>
        <dbReference type="SAM" id="MobiDB-lite"/>
    </source>
</evidence>
<evidence type="ECO:0000313" key="3">
    <source>
        <dbReference type="EMBL" id="KIW94179.1"/>
    </source>
</evidence>
<feature type="signal peptide" evidence="2">
    <location>
        <begin position="1"/>
        <end position="18"/>
    </location>
</feature>
<reference evidence="3" key="1">
    <citation type="submission" date="2015-01" db="EMBL/GenBank/DDBJ databases">
        <title>The Genome Sequence of Cladophialophora bantiana CBS 173.52.</title>
        <authorList>
            <consortium name="The Broad Institute Genomics Platform"/>
            <person name="Cuomo C."/>
            <person name="de Hoog S."/>
            <person name="Gorbushina A."/>
            <person name="Stielow B."/>
            <person name="Teixiera M."/>
            <person name="Abouelleil A."/>
            <person name="Chapman S.B."/>
            <person name="Priest M."/>
            <person name="Young S.K."/>
            <person name="Wortman J."/>
            <person name="Nusbaum C."/>
            <person name="Birren B."/>
        </authorList>
    </citation>
    <scope>NUCLEOTIDE SEQUENCE [LARGE SCALE GENOMIC DNA]</scope>
    <source>
        <strain evidence="3">CBS 173.52</strain>
    </source>
</reference>
<evidence type="ECO:0000256" key="2">
    <source>
        <dbReference type="SAM" id="SignalP"/>
    </source>
</evidence>
<keyword evidence="4" id="KW-1185">Reference proteome</keyword>